<reference evidence="1 2" key="1">
    <citation type="submission" date="2015-04" db="EMBL/GenBank/DDBJ databases">
        <title>Complete genome sequence of Schizopora paradoxa KUC8140, a cosmopolitan wood degrader in East Asia.</title>
        <authorList>
            <consortium name="DOE Joint Genome Institute"/>
            <person name="Min B."/>
            <person name="Park H."/>
            <person name="Jang Y."/>
            <person name="Kim J.-J."/>
            <person name="Kim K.H."/>
            <person name="Pangilinan J."/>
            <person name="Lipzen A."/>
            <person name="Riley R."/>
            <person name="Grigoriev I.V."/>
            <person name="Spatafora J.W."/>
            <person name="Choi I.-G."/>
        </authorList>
    </citation>
    <scope>NUCLEOTIDE SEQUENCE [LARGE SCALE GENOMIC DNA]</scope>
    <source>
        <strain evidence="1 2">KUC8140</strain>
    </source>
</reference>
<gene>
    <name evidence="1" type="ORF">SCHPADRAFT_948108</name>
</gene>
<dbReference type="EMBL" id="KQ086817">
    <property type="protein sequence ID" value="KLO03983.1"/>
    <property type="molecule type" value="Genomic_DNA"/>
</dbReference>
<accession>A0A0H2R3F7</accession>
<name>A0A0H2R3F7_9AGAM</name>
<organism evidence="1 2">
    <name type="scientific">Schizopora paradoxa</name>
    <dbReference type="NCBI Taxonomy" id="27342"/>
    <lineage>
        <taxon>Eukaryota</taxon>
        <taxon>Fungi</taxon>
        <taxon>Dikarya</taxon>
        <taxon>Basidiomycota</taxon>
        <taxon>Agaricomycotina</taxon>
        <taxon>Agaricomycetes</taxon>
        <taxon>Hymenochaetales</taxon>
        <taxon>Schizoporaceae</taxon>
        <taxon>Schizopora</taxon>
    </lineage>
</organism>
<dbReference type="Proteomes" id="UP000053477">
    <property type="component" value="Unassembled WGS sequence"/>
</dbReference>
<proteinExistence type="predicted"/>
<dbReference type="InParanoid" id="A0A0H2R3F7"/>
<evidence type="ECO:0000313" key="2">
    <source>
        <dbReference type="Proteomes" id="UP000053477"/>
    </source>
</evidence>
<keyword evidence="2" id="KW-1185">Reference proteome</keyword>
<protein>
    <submittedName>
        <fullName evidence="1">Uncharacterized protein</fullName>
    </submittedName>
</protein>
<dbReference type="OrthoDB" id="3036049at2759"/>
<dbReference type="AlphaFoldDB" id="A0A0H2R3F7"/>
<evidence type="ECO:0000313" key="1">
    <source>
        <dbReference type="EMBL" id="KLO03983.1"/>
    </source>
</evidence>
<sequence length="178" mass="20251">MISNSPLFGKPRTDCYFPLVCACVTSQANLQAFLPDLLYTCSVIPIIKIIEEQLPILPMPTAQALLLGEHYFDYHIRSNLSTTLDRTSPCLECPFAASVSVCDTTQWMPQMQKMTKLFCLTELADVKGEKVIDVFFEKRCERSRQSITAMLETRGNRIWEKMPTFFGFGGWDGSKEMK</sequence>